<accession>A0A433X1W0</accession>
<dbReference type="InterPro" id="IPR000524">
    <property type="entry name" value="Tscrpt_reg_HTH_GntR"/>
</dbReference>
<evidence type="ECO:0000313" key="6">
    <source>
        <dbReference type="Proteomes" id="UP000272464"/>
    </source>
</evidence>
<dbReference type="EMBL" id="RZNX01000011">
    <property type="protein sequence ID" value="RUT28094.1"/>
    <property type="molecule type" value="Genomic_DNA"/>
</dbReference>
<evidence type="ECO:0000259" key="4">
    <source>
        <dbReference type="PROSITE" id="PS50949"/>
    </source>
</evidence>
<name>A0A433X1W0_9BACL</name>
<proteinExistence type="predicted"/>
<keyword evidence="3" id="KW-0804">Transcription</keyword>
<evidence type="ECO:0000256" key="2">
    <source>
        <dbReference type="ARBA" id="ARBA00023125"/>
    </source>
</evidence>
<feature type="domain" description="HTH gntR-type" evidence="4">
    <location>
        <begin position="20"/>
        <end position="88"/>
    </location>
</feature>
<keyword evidence="2" id="KW-0238">DNA-binding</keyword>
<dbReference type="GO" id="GO:0003677">
    <property type="term" value="F:DNA binding"/>
    <property type="evidence" value="ECO:0007669"/>
    <property type="project" value="UniProtKB-KW"/>
</dbReference>
<dbReference type="SUPFAM" id="SSF46785">
    <property type="entry name" value="Winged helix' DNA-binding domain"/>
    <property type="match status" value="1"/>
</dbReference>
<dbReference type="Proteomes" id="UP000272464">
    <property type="component" value="Unassembled WGS sequence"/>
</dbReference>
<gene>
    <name evidence="5" type="ORF">EJP77_17935</name>
</gene>
<evidence type="ECO:0000313" key="5">
    <source>
        <dbReference type="EMBL" id="RUT28094.1"/>
    </source>
</evidence>
<dbReference type="PROSITE" id="PS50949">
    <property type="entry name" value="HTH_GNTR"/>
    <property type="match status" value="1"/>
</dbReference>
<protein>
    <submittedName>
        <fullName evidence="5">GntR family transcriptional regulator</fullName>
    </submittedName>
</protein>
<evidence type="ECO:0000256" key="3">
    <source>
        <dbReference type="ARBA" id="ARBA00023163"/>
    </source>
</evidence>
<dbReference type="OrthoDB" id="9802328at2"/>
<dbReference type="SMART" id="SM00345">
    <property type="entry name" value="HTH_GNTR"/>
    <property type="match status" value="1"/>
</dbReference>
<dbReference type="AlphaFoldDB" id="A0A433X1W0"/>
<dbReference type="Pfam" id="PF00392">
    <property type="entry name" value="GntR"/>
    <property type="match status" value="1"/>
</dbReference>
<comment type="caution">
    <text evidence="5">The sequence shown here is derived from an EMBL/GenBank/DDBJ whole genome shotgun (WGS) entry which is preliminary data.</text>
</comment>
<dbReference type="InterPro" id="IPR036390">
    <property type="entry name" value="WH_DNA-bd_sf"/>
</dbReference>
<keyword evidence="1" id="KW-0805">Transcription regulation</keyword>
<evidence type="ECO:0000256" key="1">
    <source>
        <dbReference type="ARBA" id="ARBA00023015"/>
    </source>
</evidence>
<dbReference type="InterPro" id="IPR036388">
    <property type="entry name" value="WH-like_DNA-bd_sf"/>
</dbReference>
<keyword evidence="6" id="KW-1185">Reference proteome</keyword>
<dbReference type="Gene3D" id="1.10.10.10">
    <property type="entry name" value="Winged helix-like DNA-binding domain superfamily/Winged helix DNA-binding domain"/>
    <property type="match status" value="1"/>
</dbReference>
<dbReference type="CDD" id="cd07377">
    <property type="entry name" value="WHTH_GntR"/>
    <property type="match status" value="1"/>
</dbReference>
<dbReference type="PANTHER" id="PTHR38445">
    <property type="entry name" value="HTH-TYPE TRANSCRIPTIONAL REPRESSOR YTRA"/>
    <property type="match status" value="1"/>
</dbReference>
<reference evidence="5 6" key="1">
    <citation type="submission" date="2018-12" db="EMBL/GenBank/DDBJ databases">
        <authorList>
            <person name="Sun L."/>
            <person name="Chen Z."/>
        </authorList>
    </citation>
    <scope>NUCLEOTIDE SEQUENCE [LARGE SCALE GENOMIC DNA]</scope>
    <source>
        <strain evidence="5 6">3-5-3</strain>
    </source>
</reference>
<dbReference type="GO" id="GO:0003700">
    <property type="term" value="F:DNA-binding transcription factor activity"/>
    <property type="evidence" value="ECO:0007669"/>
    <property type="project" value="InterPro"/>
</dbReference>
<organism evidence="5 6">
    <name type="scientific">Paenibacillus zeisoli</name>
    <dbReference type="NCBI Taxonomy" id="2496267"/>
    <lineage>
        <taxon>Bacteria</taxon>
        <taxon>Bacillati</taxon>
        <taxon>Bacillota</taxon>
        <taxon>Bacilli</taxon>
        <taxon>Bacillales</taxon>
        <taxon>Paenibacillaceae</taxon>
        <taxon>Paenibacillus</taxon>
    </lineage>
</organism>
<dbReference type="PANTHER" id="PTHR38445:SF9">
    <property type="entry name" value="HTH-TYPE TRANSCRIPTIONAL REPRESSOR YTRA"/>
    <property type="match status" value="1"/>
</dbReference>
<sequence>MRLFEMDKDLKLRVDPRVTFSLNTQIKEQLKWLIGTGHFLPGDMLPPAGDMANLLGLNRNTINSVYNQLKDDGLVSIQKGRGTQILDNAQVKHLRKQREPMYELLMRTIDEAESKHIPLSEFFTASLAYLMLHEDIQADQLRILFIECEGHDHPFYQTEIERITGAEVRTQMLSELQSEKVRDEAVAQADLIITTLNHDQEVRGLLQGYNIKVYVIGATAAMPVLLEIAQHQSSSQVGFVCLGKEGGQWMANRISDAGIKNIQASPLGIDKASELQEMVEQFDTIYASSAAFDQVHELAPDKTRLFPMILEKSSENLLYELCQPGH</sequence>